<evidence type="ECO:0000256" key="3">
    <source>
        <dbReference type="ARBA" id="ARBA00022692"/>
    </source>
</evidence>
<reference evidence="9" key="1">
    <citation type="journal article" date="2019" name="Int. J. Syst. Evol. Microbiol.">
        <title>The Global Catalogue of Microorganisms (GCM) 10K type strain sequencing project: providing services to taxonomists for standard genome sequencing and annotation.</title>
        <authorList>
            <consortium name="The Broad Institute Genomics Platform"/>
            <consortium name="The Broad Institute Genome Sequencing Center for Infectious Disease"/>
            <person name="Wu L."/>
            <person name="Ma J."/>
        </authorList>
    </citation>
    <scope>NUCLEOTIDE SEQUENCE [LARGE SCALE GENOMIC DNA]</scope>
    <source>
        <strain evidence="9">JCM 17687</strain>
    </source>
</reference>
<dbReference type="InterPro" id="IPR032694">
    <property type="entry name" value="CopC/D"/>
</dbReference>
<evidence type="ECO:0000256" key="6">
    <source>
        <dbReference type="SAM" id="Phobius"/>
    </source>
</evidence>
<dbReference type="PANTHER" id="PTHR34820">
    <property type="entry name" value="INNER MEMBRANE PROTEIN YEBZ"/>
    <property type="match status" value="1"/>
</dbReference>
<protein>
    <recommendedName>
        <fullName evidence="7">Copper resistance protein D domain-containing protein</fullName>
    </recommendedName>
</protein>
<evidence type="ECO:0000313" key="8">
    <source>
        <dbReference type="EMBL" id="GAA5016951.1"/>
    </source>
</evidence>
<feature type="transmembrane region" description="Helical" evidence="6">
    <location>
        <begin position="219"/>
        <end position="239"/>
    </location>
</feature>
<dbReference type="EMBL" id="BAABIW010000002">
    <property type="protein sequence ID" value="GAA5016951.1"/>
    <property type="molecule type" value="Genomic_DNA"/>
</dbReference>
<dbReference type="PANTHER" id="PTHR34820:SF4">
    <property type="entry name" value="INNER MEMBRANE PROTEIN YEBZ"/>
    <property type="match status" value="1"/>
</dbReference>
<dbReference type="Proteomes" id="UP001500427">
    <property type="component" value="Unassembled WGS sequence"/>
</dbReference>
<feature type="transmembrane region" description="Helical" evidence="6">
    <location>
        <begin position="117"/>
        <end position="137"/>
    </location>
</feature>
<feature type="transmembrane region" description="Helical" evidence="6">
    <location>
        <begin position="85"/>
        <end position="105"/>
    </location>
</feature>
<keyword evidence="9" id="KW-1185">Reference proteome</keyword>
<gene>
    <name evidence="8" type="ORF">GCM10023258_02960</name>
</gene>
<feature type="transmembrane region" description="Helical" evidence="6">
    <location>
        <begin position="47"/>
        <end position="65"/>
    </location>
</feature>
<comment type="subcellular location">
    <subcellularLocation>
        <location evidence="1">Cell membrane</location>
        <topology evidence="1">Multi-pass membrane protein</topology>
    </subcellularLocation>
</comment>
<feature type="transmembrane region" description="Helical" evidence="6">
    <location>
        <begin position="15"/>
        <end position="35"/>
    </location>
</feature>
<dbReference type="RefSeq" id="WP_345505648.1">
    <property type="nucleotide sequence ID" value="NZ_BAABIW010000002.1"/>
</dbReference>
<name>A0ABP9J343_9MICO</name>
<dbReference type="InterPro" id="IPR008457">
    <property type="entry name" value="Cu-R_CopD_dom"/>
</dbReference>
<proteinExistence type="predicted"/>
<evidence type="ECO:0000256" key="2">
    <source>
        <dbReference type="ARBA" id="ARBA00022475"/>
    </source>
</evidence>
<dbReference type="Pfam" id="PF05425">
    <property type="entry name" value="CopD"/>
    <property type="match status" value="1"/>
</dbReference>
<feature type="domain" description="Copper resistance protein D" evidence="7">
    <location>
        <begin position="183"/>
        <end position="288"/>
    </location>
</feature>
<feature type="transmembrane region" description="Helical" evidence="6">
    <location>
        <begin position="191"/>
        <end position="213"/>
    </location>
</feature>
<keyword evidence="3 6" id="KW-0812">Transmembrane</keyword>
<feature type="transmembrane region" description="Helical" evidence="6">
    <location>
        <begin position="269"/>
        <end position="291"/>
    </location>
</feature>
<comment type="caution">
    <text evidence="8">The sequence shown here is derived from an EMBL/GenBank/DDBJ whole genome shotgun (WGS) entry which is preliminary data.</text>
</comment>
<evidence type="ECO:0000256" key="1">
    <source>
        <dbReference type="ARBA" id="ARBA00004651"/>
    </source>
</evidence>
<keyword evidence="4 6" id="KW-1133">Transmembrane helix</keyword>
<accession>A0ABP9J343</accession>
<evidence type="ECO:0000259" key="7">
    <source>
        <dbReference type="Pfam" id="PF05425"/>
    </source>
</evidence>
<keyword evidence="5 6" id="KW-0472">Membrane</keyword>
<organism evidence="8 9">
    <name type="scientific">Terrabacter aeriphilus</name>
    <dbReference type="NCBI Taxonomy" id="515662"/>
    <lineage>
        <taxon>Bacteria</taxon>
        <taxon>Bacillati</taxon>
        <taxon>Actinomycetota</taxon>
        <taxon>Actinomycetes</taxon>
        <taxon>Micrococcales</taxon>
        <taxon>Intrasporangiaceae</taxon>
        <taxon>Terrabacter</taxon>
    </lineage>
</organism>
<evidence type="ECO:0000256" key="5">
    <source>
        <dbReference type="ARBA" id="ARBA00023136"/>
    </source>
</evidence>
<sequence>MNDASRGVLGVVDELALLAGFVLVAGTLASWVTMAPNGRSDPRQVRLVHVGAVVLGVATLVVPLLAPPTGADAGALVGAVSRETWTAVLVRLAVVVALLAWLDELVSGPIITSRRRWAGIAVVALSATFVLPSDALASQDGPVVALVAVALLAHVVAAAVWLGGVVVIAAVGLPMGDLHDLSAAVRSFSRITLATVATVVVSGVAILLVQASGDASTGAGYGAMLLVKGVALAGMVVAAHHGRRRLDGMVFHRLRVGSDTLSRVQASSLLVGAQLLLGAGLLGATVALAAVGPSL</sequence>
<feature type="transmembrane region" description="Helical" evidence="6">
    <location>
        <begin position="143"/>
        <end position="171"/>
    </location>
</feature>
<keyword evidence="2" id="KW-1003">Cell membrane</keyword>
<evidence type="ECO:0000256" key="4">
    <source>
        <dbReference type="ARBA" id="ARBA00022989"/>
    </source>
</evidence>
<evidence type="ECO:0000313" key="9">
    <source>
        <dbReference type="Proteomes" id="UP001500427"/>
    </source>
</evidence>